<reference evidence="5 6" key="1">
    <citation type="journal article" date="2022" name="Cell">
        <title>Repeat-based holocentromeres influence genome architecture and karyotype evolution.</title>
        <authorList>
            <person name="Hofstatter P.G."/>
            <person name="Thangavel G."/>
            <person name="Lux T."/>
            <person name="Neumann P."/>
            <person name="Vondrak T."/>
            <person name="Novak P."/>
            <person name="Zhang M."/>
            <person name="Costa L."/>
            <person name="Castellani M."/>
            <person name="Scott A."/>
            <person name="Toegelov H."/>
            <person name="Fuchs J."/>
            <person name="Mata-Sucre Y."/>
            <person name="Dias Y."/>
            <person name="Vanzela A.L.L."/>
            <person name="Huettel B."/>
            <person name="Almeida C.C.S."/>
            <person name="Simkova H."/>
            <person name="Souza G."/>
            <person name="Pedrosa-Harand A."/>
            <person name="Macas J."/>
            <person name="Mayer K.F.X."/>
            <person name="Houben A."/>
            <person name="Marques A."/>
        </authorList>
    </citation>
    <scope>NUCLEOTIDE SEQUENCE [LARGE SCALE GENOMIC DNA]</scope>
    <source>
        <strain evidence="5">RhyTen1mFocal</strain>
    </source>
</reference>
<feature type="region of interest" description="Disordered" evidence="4">
    <location>
        <begin position="220"/>
        <end position="243"/>
    </location>
</feature>
<comment type="caution">
    <text evidence="5">The sequence shown here is derived from an EMBL/GenBank/DDBJ whole genome shotgun (WGS) entry which is preliminary data.</text>
</comment>
<keyword evidence="6" id="KW-1185">Reference proteome</keyword>
<dbReference type="AlphaFoldDB" id="A0AAD6EKY5"/>
<feature type="region of interest" description="Leucine repeat I (LRI)" evidence="3">
    <location>
        <begin position="300"/>
        <end position="360"/>
    </location>
</feature>
<gene>
    <name evidence="5" type="ORF">LUZ61_017379</name>
</gene>
<feature type="region of interest" description="SAW" evidence="3">
    <location>
        <begin position="598"/>
        <end position="673"/>
    </location>
</feature>
<evidence type="ECO:0000256" key="1">
    <source>
        <dbReference type="ARBA" id="ARBA00023015"/>
    </source>
</evidence>
<name>A0AAD6EKY5_9POAL</name>
<feature type="short sequence motif" description="VHIID" evidence="3">
    <location>
        <begin position="410"/>
        <end position="414"/>
    </location>
</feature>
<comment type="caution">
    <text evidence="3">Lacks conserved residue(s) required for the propagation of feature annotation.</text>
</comment>
<evidence type="ECO:0000313" key="6">
    <source>
        <dbReference type="Proteomes" id="UP001210211"/>
    </source>
</evidence>
<evidence type="ECO:0000313" key="5">
    <source>
        <dbReference type="EMBL" id="KAJ3688215.1"/>
    </source>
</evidence>
<dbReference type="InterPro" id="IPR005202">
    <property type="entry name" value="TF_GRAS"/>
</dbReference>
<sequence>MASMAIPHGNFHEDGNIVLHTPCTPQLILESYQTIPPAFSSDKYNQNAPPNPLLSDAKISHESCDLTSNAVIKYISQILLEEDIDEDIYHEEAALRDTEKSFYDILKNVYPFSSTWTQFNATKSSNTTDIVSKNNMQPYSKSKPPFINAEPISALSLENLPATQIKKGADEAMKFLPAIGKLFIGVEQKRIEIGEEDKTCYVSENEAICHESHTKKCALNDRGPDLSDGQAHKQRAVSSDEPTRNEHLEQFLLFRDREYVKEIVSVRKTVKQEIENNSWEHQDKHSENEIRKKETVKDSVDLESLLIRCSEAVSTNDNKRACELISEIRKHSSPRGDCYQRLAHYLVDALEARLAGTGSDIYRELLSWQGNISDTLKAARIFHAICPFLRAWYYFCNQTILNASKGATKIHIIDFGIQMGFMWPSFFERLSSLGSATPKIRITGIGFPERGFRPGKLVEATGRRLSEYAQRFNIDFKYQGIASKWESITIEDLKIDKDEVLVVNCLHGLKNVTDESISSDNTRDKVLRLVKEIKPCVFIHGILNGSYGTPFFTARFKEVLRKFFAFFDIYEATIPRESEMRIHIERNIIIPQAINAIACEGSERVERPEKYRQWQARTIRAGFTQLPVDSMIMKKIENYVRELYHKEFFVDEDRKWLRMGWKEELHQTPGAHKTKYRDSRTDFRSNNTAYDFAKKIQTFRHNSWLLS</sequence>
<feature type="region of interest" description="VHIID" evidence="3">
    <location>
        <begin position="379"/>
        <end position="444"/>
    </location>
</feature>
<feature type="region of interest" description="Leucine repeat II (LRII)" evidence="3">
    <location>
        <begin position="460"/>
        <end position="492"/>
    </location>
</feature>
<evidence type="ECO:0008006" key="7">
    <source>
        <dbReference type="Google" id="ProtNLM"/>
    </source>
</evidence>
<accession>A0AAD6EKY5</accession>
<comment type="similarity">
    <text evidence="3">Belongs to the GRAS family.</text>
</comment>
<organism evidence="5 6">
    <name type="scientific">Rhynchospora tenuis</name>
    <dbReference type="NCBI Taxonomy" id="198213"/>
    <lineage>
        <taxon>Eukaryota</taxon>
        <taxon>Viridiplantae</taxon>
        <taxon>Streptophyta</taxon>
        <taxon>Embryophyta</taxon>
        <taxon>Tracheophyta</taxon>
        <taxon>Spermatophyta</taxon>
        <taxon>Magnoliopsida</taxon>
        <taxon>Liliopsida</taxon>
        <taxon>Poales</taxon>
        <taxon>Cyperaceae</taxon>
        <taxon>Cyperoideae</taxon>
        <taxon>Rhynchosporeae</taxon>
        <taxon>Rhynchospora</taxon>
    </lineage>
</organism>
<protein>
    <recommendedName>
        <fullName evidence="7">Scarecrow-like protein 9</fullName>
    </recommendedName>
</protein>
<dbReference type="Proteomes" id="UP001210211">
    <property type="component" value="Unassembled WGS sequence"/>
</dbReference>
<dbReference type="PROSITE" id="PS50985">
    <property type="entry name" value="GRAS"/>
    <property type="match status" value="1"/>
</dbReference>
<evidence type="ECO:0000256" key="3">
    <source>
        <dbReference type="PROSITE-ProRule" id="PRU01191"/>
    </source>
</evidence>
<proteinExistence type="inferred from homology"/>
<dbReference type="Pfam" id="PF03514">
    <property type="entry name" value="GRAS"/>
    <property type="match status" value="1"/>
</dbReference>
<keyword evidence="1" id="KW-0805">Transcription regulation</keyword>
<dbReference type="EMBL" id="JAMRDG010000002">
    <property type="protein sequence ID" value="KAJ3688215.1"/>
    <property type="molecule type" value="Genomic_DNA"/>
</dbReference>
<keyword evidence="2" id="KW-0804">Transcription</keyword>
<evidence type="ECO:0000256" key="2">
    <source>
        <dbReference type="ARBA" id="ARBA00023163"/>
    </source>
</evidence>
<dbReference type="PANTHER" id="PTHR31636">
    <property type="entry name" value="OSJNBA0084A10.13 PROTEIN-RELATED"/>
    <property type="match status" value="1"/>
</dbReference>
<evidence type="ECO:0000256" key="4">
    <source>
        <dbReference type="SAM" id="MobiDB-lite"/>
    </source>
</evidence>